<keyword evidence="3" id="KW-1185">Reference proteome</keyword>
<dbReference type="AlphaFoldDB" id="A0ABD3UBW4"/>
<feature type="compositionally biased region" description="Low complexity" evidence="1">
    <location>
        <begin position="89"/>
        <end position="101"/>
    </location>
</feature>
<organism evidence="2 3">
    <name type="scientific">Sinanodonta woodiana</name>
    <name type="common">Chinese pond mussel</name>
    <name type="synonym">Anodonta woodiana</name>
    <dbReference type="NCBI Taxonomy" id="1069815"/>
    <lineage>
        <taxon>Eukaryota</taxon>
        <taxon>Metazoa</taxon>
        <taxon>Spiralia</taxon>
        <taxon>Lophotrochozoa</taxon>
        <taxon>Mollusca</taxon>
        <taxon>Bivalvia</taxon>
        <taxon>Autobranchia</taxon>
        <taxon>Heteroconchia</taxon>
        <taxon>Palaeoheterodonta</taxon>
        <taxon>Unionida</taxon>
        <taxon>Unionoidea</taxon>
        <taxon>Unionidae</taxon>
        <taxon>Unioninae</taxon>
        <taxon>Sinanodonta</taxon>
    </lineage>
</organism>
<evidence type="ECO:0000313" key="3">
    <source>
        <dbReference type="Proteomes" id="UP001634394"/>
    </source>
</evidence>
<feature type="non-terminal residue" evidence="2">
    <location>
        <position position="123"/>
    </location>
</feature>
<reference evidence="2 3" key="1">
    <citation type="submission" date="2024-11" db="EMBL/GenBank/DDBJ databases">
        <title>Chromosome-level genome assembly of the freshwater bivalve Anodonta woodiana.</title>
        <authorList>
            <person name="Chen X."/>
        </authorList>
    </citation>
    <scope>NUCLEOTIDE SEQUENCE [LARGE SCALE GENOMIC DNA]</scope>
    <source>
        <strain evidence="2">MN2024</strain>
        <tissue evidence="2">Gills</tissue>
    </source>
</reference>
<sequence>MPDDLPKIDLDFSADLEETSDMDGTTVQNNPLSDEKINEGYLQSSGSEIDRDVGEIDIDTAVIPYNHEYEYGPLRLNFPNGGVSTFQTDNESSGSDISSHNGSRRGLMGGAANKTEPSDKHWG</sequence>
<accession>A0ABD3UBW4</accession>
<protein>
    <submittedName>
        <fullName evidence="2">Uncharacterized protein</fullName>
    </submittedName>
</protein>
<feature type="compositionally biased region" description="Polar residues" evidence="1">
    <location>
        <begin position="22"/>
        <end position="32"/>
    </location>
</feature>
<evidence type="ECO:0000313" key="2">
    <source>
        <dbReference type="EMBL" id="KAL3846416.1"/>
    </source>
</evidence>
<name>A0ABD3UBW4_SINWO</name>
<dbReference type="Proteomes" id="UP001634394">
    <property type="component" value="Unassembled WGS sequence"/>
</dbReference>
<comment type="caution">
    <text evidence="2">The sequence shown here is derived from an EMBL/GenBank/DDBJ whole genome shotgun (WGS) entry which is preliminary data.</text>
</comment>
<gene>
    <name evidence="2" type="ORF">ACJMK2_017410</name>
</gene>
<evidence type="ECO:0000256" key="1">
    <source>
        <dbReference type="SAM" id="MobiDB-lite"/>
    </source>
</evidence>
<feature type="region of interest" description="Disordered" evidence="1">
    <location>
        <begin position="13"/>
        <end position="52"/>
    </location>
</feature>
<feature type="region of interest" description="Disordered" evidence="1">
    <location>
        <begin position="80"/>
        <end position="123"/>
    </location>
</feature>
<proteinExistence type="predicted"/>
<dbReference type="EMBL" id="JBJQND010000016">
    <property type="protein sequence ID" value="KAL3846416.1"/>
    <property type="molecule type" value="Genomic_DNA"/>
</dbReference>